<dbReference type="HOGENOM" id="CLU_1316093_0_0_1"/>
<organism evidence="1 2">
    <name type="scientific">Scleroderma citrinum Foug A</name>
    <dbReference type="NCBI Taxonomy" id="1036808"/>
    <lineage>
        <taxon>Eukaryota</taxon>
        <taxon>Fungi</taxon>
        <taxon>Dikarya</taxon>
        <taxon>Basidiomycota</taxon>
        <taxon>Agaricomycotina</taxon>
        <taxon>Agaricomycetes</taxon>
        <taxon>Agaricomycetidae</taxon>
        <taxon>Boletales</taxon>
        <taxon>Sclerodermatineae</taxon>
        <taxon>Sclerodermataceae</taxon>
        <taxon>Scleroderma</taxon>
    </lineage>
</organism>
<proteinExistence type="predicted"/>
<reference evidence="1 2" key="1">
    <citation type="submission" date="2014-04" db="EMBL/GenBank/DDBJ databases">
        <authorList>
            <consortium name="DOE Joint Genome Institute"/>
            <person name="Kuo A."/>
            <person name="Kohler A."/>
            <person name="Nagy L.G."/>
            <person name="Floudas D."/>
            <person name="Copeland A."/>
            <person name="Barry K.W."/>
            <person name="Cichocki N."/>
            <person name="Veneault-Fourrey C."/>
            <person name="LaButti K."/>
            <person name="Lindquist E.A."/>
            <person name="Lipzen A."/>
            <person name="Lundell T."/>
            <person name="Morin E."/>
            <person name="Murat C."/>
            <person name="Sun H."/>
            <person name="Tunlid A."/>
            <person name="Henrissat B."/>
            <person name="Grigoriev I.V."/>
            <person name="Hibbett D.S."/>
            <person name="Martin F."/>
            <person name="Nordberg H.P."/>
            <person name="Cantor M.N."/>
            <person name="Hua S.X."/>
        </authorList>
    </citation>
    <scope>NUCLEOTIDE SEQUENCE [LARGE SCALE GENOMIC DNA]</scope>
    <source>
        <strain evidence="1 2">Foug A</strain>
    </source>
</reference>
<gene>
    <name evidence="1" type="ORF">SCLCIDRAFT_682764</name>
</gene>
<keyword evidence="2" id="KW-1185">Reference proteome</keyword>
<dbReference type="AlphaFoldDB" id="A0A0C3D4Y8"/>
<evidence type="ECO:0000313" key="2">
    <source>
        <dbReference type="Proteomes" id="UP000053989"/>
    </source>
</evidence>
<dbReference type="EMBL" id="KN822283">
    <property type="protein sequence ID" value="KIM51131.1"/>
    <property type="molecule type" value="Genomic_DNA"/>
</dbReference>
<reference evidence="2" key="2">
    <citation type="submission" date="2015-01" db="EMBL/GenBank/DDBJ databases">
        <title>Evolutionary Origins and Diversification of the Mycorrhizal Mutualists.</title>
        <authorList>
            <consortium name="DOE Joint Genome Institute"/>
            <consortium name="Mycorrhizal Genomics Consortium"/>
            <person name="Kohler A."/>
            <person name="Kuo A."/>
            <person name="Nagy L.G."/>
            <person name="Floudas D."/>
            <person name="Copeland A."/>
            <person name="Barry K.W."/>
            <person name="Cichocki N."/>
            <person name="Veneault-Fourrey C."/>
            <person name="LaButti K."/>
            <person name="Lindquist E.A."/>
            <person name="Lipzen A."/>
            <person name="Lundell T."/>
            <person name="Morin E."/>
            <person name="Murat C."/>
            <person name="Riley R."/>
            <person name="Ohm R."/>
            <person name="Sun H."/>
            <person name="Tunlid A."/>
            <person name="Henrissat B."/>
            <person name="Grigoriev I.V."/>
            <person name="Hibbett D.S."/>
            <person name="Martin F."/>
        </authorList>
    </citation>
    <scope>NUCLEOTIDE SEQUENCE [LARGE SCALE GENOMIC DNA]</scope>
    <source>
        <strain evidence="2">Foug A</strain>
    </source>
</reference>
<name>A0A0C3D4Y8_9AGAM</name>
<evidence type="ECO:0000313" key="1">
    <source>
        <dbReference type="EMBL" id="KIM51131.1"/>
    </source>
</evidence>
<dbReference type="InParanoid" id="A0A0C3D4Y8"/>
<dbReference type="Proteomes" id="UP000053989">
    <property type="component" value="Unassembled WGS sequence"/>
</dbReference>
<accession>A0A0C3D4Y8</accession>
<protein>
    <submittedName>
        <fullName evidence="1">Uncharacterized protein</fullName>
    </submittedName>
</protein>
<sequence length="209" mass="23331">MTQDQVLVLVITILQSISTHPPAYLLIKAMVYRALSFLGGRRKTHICVNHRAYLLSTPIFLALGRLDCDTQKARVEIEETLSDLCCTVPSRPVCNQDWRSDPSFTCSVCSTEGPWELIETNSNPIPSCQVTPPIFSLHDGTSDLSMEIPAIPLPSHLSGSVCRSWIDYIQGDDWRSLEDGLASLVKEGRLDFSFLSELDLPVVDDRSFF</sequence>